<organism evidence="1 2">
    <name type="scientific">Fusarium redolens</name>
    <dbReference type="NCBI Taxonomy" id="48865"/>
    <lineage>
        <taxon>Eukaryota</taxon>
        <taxon>Fungi</taxon>
        <taxon>Dikarya</taxon>
        <taxon>Ascomycota</taxon>
        <taxon>Pezizomycotina</taxon>
        <taxon>Sordariomycetes</taxon>
        <taxon>Hypocreomycetidae</taxon>
        <taxon>Hypocreales</taxon>
        <taxon>Nectriaceae</taxon>
        <taxon>Fusarium</taxon>
        <taxon>Fusarium redolens species complex</taxon>
    </lineage>
</organism>
<keyword evidence="2" id="KW-1185">Reference proteome</keyword>
<accession>A0A9P9GLQ0</accession>
<dbReference type="GeneID" id="70214711"/>
<evidence type="ECO:0000313" key="1">
    <source>
        <dbReference type="EMBL" id="KAH7240172.1"/>
    </source>
</evidence>
<dbReference type="AlphaFoldDB" id="A0A9P9GLQ0"/>
<dbReference type="Proteomes" id="UP000720189">
    <property type="component" value="Unassembled WGS sequence"/>
</dbReference>
<gene>
    <name evidence="1" type="ORF">BKA55DRAFT_117010</name>
</gene>
<comment type="caution">
    <text evidence="1">The sequence shown here is derived from an EMBL/GenBank/DDBJ whole genome shotgun (WGS) entry which is preliminary data.</text>
</comment>
<protein>
    <submittedName>
        <fullName evidence="1">Uncharacterized protein</fullName>
    </submittedName>
</protein>
<evidence type="ECO:0000313" key="2">
    <source>
        <dbReference type="Proteomes" id="UP000720189"/>
    </source>
</evidence>
<reference evidence="1" key="1">
    <citation type="journal article" date="2021" name="Nat. Commun.">
        <title>Genetic determinants of endophytism in the Arabidopsis root mycobiome.</title>
        <authorList>
            <person name="Mesny F."/>
            <person name="Miyauchi S."/>
            <person name="Thiergart T."/>
            <person name="Pickel B."/>
            <person name="Atanasova L."/>
            <person name="Karlsson M."/>
            <person name="Huettel B."/>
            <person name="Barry K.W."/>
            <person name="Haridas S."/>
            <person name="Chen C."/>
            <person name="Bauer D."/>
            <person name="Andreopoulos W."/>
            <person name="Pangilinan J."/>
            <person name="LaButti K."/>
            <person name="Riley R."/>
            <person name="Lipzen A."/>
            <person name="Clum A."/>
            <person name="Drula E."/>
            <person name="Henrissat B."/>
            <person name="Kohler A."/>
            <person name="Grigoriev I.V."/>
            <person name="Martin F.M."/>
            <person name="Hacquard S."/>
        </authorList>
    </citation>
    <scope>NUCLEOTIDE SEQUENCE</scope>
    <source>
        <strain evidence="1">MPI-CAGE-AT-0023</strain>
    </source>
</reference>
<sequence length="154" mass="17523">MRCSYSLYRRRAMIVSKTQEQLRHGRYSSCRPSVFKAPLLSIPLPDKDEYYGDFRLHYSSGKGPVSLNYGNTFNRSPNSESSSTTLPLCSSPISRLLRTPPWTESRDSAFDLAASLDSSGMADLESRRSTLVLVPKVSRIRARTVVWLDWCFVY</sequence>
<proteinExistence type="predicted"/>
<dbReference type="RefSeq" id="XP_046045966.1">
    <property type="nucleotide sequence ID" value="XM_046184757.1"/>
</dbReference>
<name>A0A9P9GLQ0_FUSRE</name>
<dbReference type="EMBL" id="JAGMUX010000014">
    <property type="protein sequence ID" value="KAH7240172.1"/>
    <property type="molecule type" value="Genomic_DNA"/>
</dbReference>